<dbReference type="WBParaSite" id="BTMF_0000592401-mRNA-1">
    <property type="protein sequence ID" value="BTMF_0000592401-mRNA-1"/>
    <property type="gene ID" value="BTMF_0000592401"/>
</dbReference>
<dbReference type="EMBL" id="UZAG01005466">
    <property type="protein sequence ID" value="VDO17798.1"/>
    <property type="molecule type" value="Genomic_DNA"/>
</dbReference>
<dbReference type="AlphaFoldDB" id="A0A0R3QHQ6"/>
<organism evidence="4">
    <name type="scientific">Brugia timori</name>
    <dbReference type="NCBI Taxonomy" id="42155"/>
    <lineage>
        <taxon>Eukaryota</taxon>
        <taxon>Metazoa</taxon>
        <taxon>Ecdysozoa</taxon>
        <taxon>Nematoda</taxon>
        <taxon>Chromadorea</taxon>
        <taxon>Rhabditida</taxon>
        <taxon>Spirurina</taxon>
        <taxon>Spiruromorpha</taxon>
        <taxon>Filarioidea</taxon>
        <taxon>Onchocercidae</taxon>
        <taxon>Brugia</taxon>
    </lineage>
</organism>
<dbReference type="Proteomes" id="UP000280834">
    <property type="component" value="Unassembled WGS sequence"/>
</dbReference>
<proteinExistence type="predicted"/>
<feature type="compositionally biased region" description="Basic and acidic residues" evidence="1">
    <location>
        <begin position="1"/>
        <end position="11"/>
    </location>
</feature>
<keyword evidence="3" id="KW-1185">Reference proteome</keyword>
<gene>
    <name evidence="2" type="ORF">BTMF_LOCUS5189</name>
</gene>
<evidence type="ECO:0000313" key="3">
    <source>
        <dbReference type="Proteomes" id="UP000280834"/>
    </source>
</evidence>
<reference evidence="4" key="1">
    <citation type="submission" date="2017-02" db="UniProtKB">
        <authorList>
            <consortium name="WormBaseParasite"/>
        </authorList>
    </citation>
    <scope>IDENTIFICATION</scope>
</reference>
<sequence>MSTTTREERAADVQPHQQRARGDAMGEIRERAERPTIFRSEKNYVETFFYLKLMRLLFVRRCDETAAVSRASNCSHRVPHYGQSQQPFNPHRRPRVGAAHLLRLIVVACSLAASYSFAAKVTEYQAYGNGWLGGQGSGWQSNEAAACARMVGVSADVNYGIYTYISSVPTGAGNCLAIERYRWSGGASDSNTTLTVYKRSVEATEPPVDP</sequence>
<evidence type="ECO:0000313" key="2">
    <source>
        <dbReference type="EMBL" id="VDO17798.1"/>
    </source>
</evidence>
<name>A0A0R3QHQ6_9BILA</name>
<feature type="region of interest" description="Disordered" evidence="1">
    <location>
        <begin position="1"/>
        <end position="23"/>
    </location>
</feature>
<accession>A0A0R3QHQ6</accession>
<evidence type="ECO:0000313" key="4">
    <source>
        <dbReference type="WBParaSite" id="BTMF_0000592401-mRNA-1"/>
    </source>
</evidence>
<evidence type="ECO:0000256" key="1">
    <source>
        <dbReference type="SAM" id="MobiDB-lite"/>
    </source>
</evidence>
<reference evidence="2 3" key="2">
    <citation type="submission" date="2018-11" db="EMBL/GenBank/DDBJ databases">
        <authorList>
            <consortium name="Pathogen Informatics"/>
        </authorList>
    </citation>
    <scope>NUCLEOTIDE SEQUENCE [LARGE SCALE GENOMIC DNA]</scope>
</reference>
<protein>
    <submittedName>
        <fullName evidence="4">DUF2510 domain-containing protein</fullName>
    </submittedName>
</protein>